<feature type="non-terminal residue" evidence="1">
    <location>
        <position position="89"/>
    </location>
</feature>
<evidence type="ECO:0000313" key="1">
    <source>
        <dbReference type="EMBL" id="KAG9939742.1"/>
    </source>
</evidence>
<comment type="caution">
    <text evidence="1">The sequence shown here is derived from an EMBL/GenBank/DDBJ whole genome shotgun (WGS) entry which is preliminary data.</text>
</comment>
<dbReference type="Proteomes" id="UP000729357">
    <property type="component" value="Unassembled WGS sequence"/>
</dbReference>
<gene>
    <name evidence="1" type="ORF">KCU98_g19328</name>
</gene>
<reference evidence="1" key="2">
    <citation type="submission" date="2021-08" db="EMBL/GenBank/DDBJ databases">
        <authorList>
            <person name="Gostincar C."/>
            <person name="Sun X."/>
            <person name="Song Z."/>
            <person name="Gunde-Cimerman N."/>
        </authorList>
    </citation>
    <scope>NUCLEOTIDE SEQUENCE</scope>
    <source>
        <strain evidence="1">EXF-9298</strain>
    </source>
</reference>
<organism evidence="1 2">
    <name type="scientific">Aureobasidium melanogenum</name>
    <name type="common">Aureobasidium pullulans var. melanogenum</name>
    <dbReference type="NCBI Taxonomy" id="46634"/>
    <lineage>
        <taxon>Eukaryota</taxon>
        <taxon>Fungi</taxon>
        <taxon>Dikarya</taxon>
        <taxon>Ascomycota</taxon>
        <taxon>Pezizomycotina</taxon>
        <taxon>Dothideomycetes</taxon>
        <taxon>Dothideomycetidae</taxon>
        <taxon>Dothideales</taxon>
        <taxon>Saccotheciaceae</taxon>
        <taxon>Aureobasidium</taxon>
    </lineage>
</organism>
<dbReference type="AlphaFoldDB" id="A0A9P8F6X1"/>
<dbReference type="EMBL" id="JAHFXS010005559">
    <property type="protein sequence ID" value="KAG9939742.1"/>
    <property type="molecule type" value="Genomic_DNA"/>
</dbReference>
<keyword evidence="2" id="KW-1185">Reference proteome</keyword>
<dbReference type="SUPFAM" id="SSF51197">
    <property type="entry name" value="Clavaminate synthase-like"/>
    <property type="match status" value="1"/>
</dbReference>
<reference evidence="1" key="1">
    <citation type="journal article" date="2021" name="J Fungi (Basel)">
        <title>Virulence traits and population genomics of the black yeast Aureobasidium melanogenum.</title>
        <authorList>
            <person name="Cernosa A."/>
            <person name="Sun X."/>
            <person name="Gostincar C."/>
            <person name="Fang C."/>
            <person name="Gunde-Cimerman N."/>
            <person name="Song Z."/>
        </authorList>
    </citation>
    <scope>NUCLEOTIDE SEQUENCE</scope>
    <source>
        <strain evidence="1">EXF-9298</strain>
    </source>
</reference>
<feature type="non-terminal residue" evidence="1">
    <location>
        <position position="1"/>
    </location>
</feature>
<name>A0A9P8F6X1_AURME</name>
<sequence length="89" mass="10613">RDLRLWHAGKPNFSNDVRVMLAMIHFAPWYRNAMRIEFSEDLETVLDREGSDLQIQRTLVSEQTIMDGYLNRGYGNSYNFDQESRLEHF</sequence>
<protein>
    <submittedName>
        <fullName evidence="1">Uncharacterized protein</fullName>
    </submittedName>
</protein>
<proteinExistence type="predicted"/>
<accession>A0A9P8F6X1</accession>
<evidence type="ECO:0000313" key="2">
    <source>
        <dbReference type="Proteomes" id="UP000729357"/>
    </source>
</evidence>